<keyword evidence="3 6" id="KW-0436">Ligase</keyword>
<evidence type="ECO:0000256" key="3">
    <source>
        <dbReference type="ARBA" id="ARBA00022598"/>
    </source>
</evidence>
<keyword evidence="4" id="KW-0587">Phenylpropanoid metabolism</keyword>
<dbReference type="InterPro" id="IPR000873">
    <property type="entry name" value="AMP-dep_synth/lig_dom"/>
</dbReference>
<feature type="domain" description="AMP-dependent synthetase/ligase" evidence="5">
    <location>
        <begin position="42"/>
        <end position="390"/>
    </location>
</feature>
<dbReference type="Gene3D" id="3.40.50.12780">
    <property type="entry name" value="N-terminal domain of ligase-like"/>
    <property type="match status" value="1"/>
</dbReference>
<dbReference type="EMBL" id="MW413299">
    <property type="protein sequence ID" value="QTO31279.1"/>
    <property type="molecule type" value="mRNA"/>
</dbReference>
<dbReference type="UniPathway" id="UPA00372">
    <property type="reaction ID" value="UER00547"/>
</dbReference>
<gene>
    <name evidence="6" type="primary">4CL13</name>
</gene>
<dbReference type="GO" id="GO:0009698">
    <property type="term" value="P:phenylpropanoid metabolic process"/>
    <property type="evidence" value="ECO:0007669"/>
    <property type="project" value="UniProtKB-KW"/>
</dbReference>
<sequence length="454" mass="50537">MNTKNKWSTRQEIYGEDGIYRSRRPPISPPKTSMIPFLFRNFSSTSNLAALIDAKTSQTLTFSHLKTHISALSHSLLNLNISQNDVVLILSPNSILFPAAFFAVVNFGAVATTASPQLTPAELSRQIADSKPKLIITVQELKHKIQNFNLPHIILNHNTTIKSEPIKTLPAIDENDAAAILYSSGTTGASKGAVLTQGNFVASAMMMTSDQEENGESRNVFLCFLPMYHVFGLSAVVYAQLQRGNAVVVMAKYEMREMLKTIEKYKVTHLFVVPPVIVEVVKKKEMVKEYDVSSLREVLSGAAPLGKETMELFAHVFPYAVVYQAYGMTEATGVISFDNRRASSPHSGSAGPLAPSVEALIVDSKTRKRLSPFNIGEIWIRGPMVMKGYLNNNYATRETVDDQNWLHTGDLGYFDDEGRLYVVDRVKDIIKYKGYQVSYLSVRIPYYAIVLHIV</sequence>
<dbReference type="AlphaFoldDB" id="A0A8A8E154"/>
<comment type="pathway">
    <text evidence="1">Phytoalexin biosynthesis; 3,4',5-trihydroxystilbene biosynthesis; 3,4',5-trihydroxystilbene from trans-4-coumarate: step 1/2.</text>
</comment>
<dbReference type="PANTHER" id="PTHR24096:SF417">
    <property type="entry name" value="AMP-DEPENDENT SYNTHETASE_LIGASE"/>
    <property type="match status" value="1"/>
</dbReference>
<dbReference type="InterPro" id="IPR020845">
    <property type="entry name" value="AMP-binding_CS"/>
</dbReference>
<comment type="similarity">
    <text evidence="2">Belongs to the ATP-dependent AMP-binding enzyme family.</text>
</comment>
<dbReference type="SUPFAM" id="SSF56801">
    <property type="entry name" value="Acetyl-CoA synthetase-like"/>
    <property type="match status" value="1"/>
</dbReference>
<dbReference type="PROSITE" id="PS00455">
    <property type="entry name" value="AMP_BINDING"/>
    <property type="match status" value="1"/>
</dbReference>
<dbReference type="Pfam" id="PF00501">
    <property type="entry name" value="AMP-binding"/>
    <property type="match status" value="1"/>
</dbReference>
<evidence type="ECO:0000256" key="4">
    <source>
        <dbReference type="ARBA" id="ARBA00023051"/>
    </source>
</evidence>
<evidence type="ECO:0000256" key="1">
    <source>
        <dbReference type="ARBA" id="ARBA00004930"/>
    </source>
</evidence>
<dbReference type="PANTHER" id="PTHR24096">
    <property type="entry name" value="LONG-CHAIN-FATTY-ACID--COA LIGASE"/>
    <property type="match status" value="1"/>
</dbReference>
<name>A0A8A8E154_9LAMI</name>
<reference evidence="6" key="1">
    <citation type="journal article" date="2021" name="Int. J. Biol. Macromol.">
        <title>Functional insights into two Ocimum kilimandscharicum 4-coumarate-CoA ligases involved in phenylpropanoid biosynthesis.</title>
        <authorList>
            <person name="Lavhale S.G."/>
            <person name="Joshi R.S."/>
            <person name="Kumar Y."/>
            <person name="Giri A.P."/>
        </authorList>
    </citation>
    <scope>NUCLEOTIDE SEQUENCE</scope>
</reference>
<dbReference type="EC" id="6.2.1.12" evidence="6"/>
<evidence type="ECO:0000259" key="5">
    <source>
        <dbReference type="Pfam" id="PF00501"/>
    </source>
</evidence>
<protein>
    <submittedName>
        <fullName evidence="6">4-coumarate-CoA ligase</fullName>
        <ecNumber evidence="6">6.2.1.12</ecNumber>
    </submittedName>
</protein>
<dbReference type="GO" id="GO:0106286">
    <property type="term" value="F:(E)-caffeate-CoA ligase activity"/>
    <property type="evidence" value="ECO:0007669"/>
    <property type="project" value="UniProtKB-ARBA"/>
</dbReference>
<evidence type="ECO:0000313" key="6">
    <source>
        <dbReference type="EMBL" id="QTO31279.1"/>
    </source>
</evidence>
<organism evidence="6">
    <name type="scientific">Ocimum kilimandscharicum</name>
    <dbReference type="NCBI Taxonomy" id="1224218"/>
    <lineage>
        <taxon>Eukaryota</taxon>
        <taxon>Viridiplantae</taxon>
        <taxon>Streptophyta</taxon>
        <taxon>Embryophyta</taxon>
        <taxon>Tracheophyta</taxon>
        <taxon>Spermatophyta</taxon>
        <taxon>Magnoliopsida</taxon>
        <taxon>eudicotyledons</taxon>
        <taxon>Gunneridae</taxon>
        <taxon>Pentapetalae</taxon>
        <taxon>asterids</taxon>
        <taxon>lamiids</taxon>
        <taxon>Lamiales</taxon>
        <taxon>Lamiaceae</taxon>
        <taxon>Nepetoideae</taxon>
        <taxon>Ocimeae</taxon>
        <taxon>Ociminae</taxon>
        <taxon>Ocimum</taxon>
    </lineage>
</organism>
<dbReference type="InterPro" id="IPR042099">
    <property type="entry name" value="ANL_N_sf"/>
</dbReference>
<accession>A0A8A8E154</accession>
<dbReference type="FunFam" id="3.40.50.12780:FF:000003">
    <property type="entry name" value="Long-chain-fatty-acid--CoA ligase FadD"/>
    <property type="match status" value="1"/>
</dbReference>
<dbReference type="GO" id="GO:0016207">
    <property type="term" value="F:4-coumarate-CoA ligase activity"/>
    <property type="evidence" value="ECO:0007669"/>
    <property type="project" value="UniProtKB-EC"/>
</dbReference>
<evidence type="ECO:0000256" key="2">
    <source>
        <dbReference type="ARBA" id="ARBA00006432"/>
    </source>
</evidence>
<proteinExistence type="evidence at transcript level"/>